<protein>
    <submittedName>
        <fullName evidence="9">Glycosyltransferase</fullName>
    </submittedName>
</protein>
<feature type="region of interest" description="Disordered" evidence="7">
    <location>
        <begin position="34"/>
        <end position="55"/>
    </location>
</feature>
<feature type="transmembrane region" description="Helical" evidence="8">
    <location>
        <begin position="578"/>
        <end position="601"/>
    </location>
</feature>
<dbReference type="Proteomes" id="UP000782519">
    <property type="component" value="Unassembled WGS sequence"/>
</dbReference>
<feature type="transmembrane region" description="Helical" evidence="8">
    <location>
        <begin position="222"/>
        <end position="239"/>
    </location>
</feature>
<dbReference type="GO" id="GO:0016020">
    <property type="term" value="C:membrane"/>
    <property type="evidence" value="ECO:0007669"/>
    <property type="project" value="UniProtKB-SubCell"/>
</dbReference>
<dbReference type="PANTHER" id="PTHR43867:SF2">
    <property type="entry name" value="CELLULOSE SYNTHASE CATALYTIC SUBUNIT A [UDP-FORMING]"/>
    <property type="match status" value="1"/>
</dbReference>
<dbReference type="InterPro" id="IPR050321">
    <property type="entry name" value="Glycosyltr_2/OpgH_subfam"/>
</dbReference>
<dbReference type="GO" id="GO:0016757">
    <property type="term" value="F:glycosyltransferase activity"/>
    <property type="evidence" value="ECO:0007669"/>
    <property type="project" value="UniProtKB-KW"/>
</dbReference>
<keyword evidence="6 8" id="KW-0472">Membrane</keyword>
<keyword evidence="4 8" id="KW-0812">Transmembrane</keyword>
<evidence type="ECO:0000313" key="9">
    <source>
        <dbReference type="EMBL" id="MBI5131687.1"/>
    </source>
</evidence>
<dbReference type="Pfam" id="PF13641">
    <property type="entry name" value="Glyco_tranf_2_3"/>
    <property type="match status" value="1"/>
</dbReference>
<feature type="transmembrane region" description="Helical" evidence="8">
    <location>
        <begin position="608"/>
        <end position="630"/>
    </location>
</feature>
<comment type="caution">
    <text evidence="9">The sequence shown here is derived from an EMBL/GenBank/DDBJ whole genome shotgun (WGS) entry which is preliminary data.</text>
</comment>
<evidence type="ECO:0000256" key="2">
    <source>
        <dbReference type="ARBA" id="ARBA00022676"/>
    </source>
</evidence>
<evidence type="ECO:0000256" key="7">
    <source>
        <dbReference type="SAM" id="MobiDB-lite"/>
    </source>
</evidence>
<sequence>MRGPGHVGDDGATARMAGVRREPPRFLRYWTPAYHNREPEADDDPPGDPPAAAPELDCLHGILAPDLLNAAARRADDLGVSADRVLIQWGAIAEDAYLARLALHLDIPLINLTRAARADCPLPDRQFVAAASTGVLPLRRGDDLRWVVAPTVQTTARALCERQRRWRDPRLRLTSAAVMQQYLADQGAHAIGQQAAFDLQRRWSVLSAGPQRDSGPIWRQRLMRGLAVLGVVLAVPLLAPETTATLLALWFIGFAAFRLVACFWPSRPLRRRLRRPDDALPIYTVIAALYREANCAGQLVAALEAFDYPPEKLDIILVLEPNDRDTHAALARLGPRPHLRVLTAPPIGPQTKPKALNWALAFARGDFIAVYDAEDRPEPGQLRAALDAFDQHGPTTACVQASLSIDNRTHSWLSMTFLAEYAGQFDLLLHGLTALGAPLPLGGTSNHFRVPVLRAIGGWDPYNVTEDADLGFRLARFGYRAAAFASTTFEEAPVTFGNWLPQRARWMKGFIQTGLVHLRHPLRLWRQIGGRGVATLGLLVGGHVVGALAYLALLAVAGLALAAESVPLPAWLQPAPPTALHCCAVMAGFVSTIVVGVAGLARRGRLRFAPVLLLTPLYWLCLSLAAWRALAQFVWAPYRWDKTEHGVAARAPASADAAGQTGVRGSASDPRRPLRASASC</sequence>
<evidence type="ECO:0000256" key="8">
    <source>
        <dbReference type="SAM" id="Phobius"/>
    </source>
</evidence>
<dbReference type="InterPro" id="IPR029044">
    <property type="entry name" value="Nucleotide-diphossugar_trans"/>
</dbReference>
<evidence type="ECO:0000256" key="4">
    <source>
        <dbReference type="ARBA" id="ARBA00022692"/>
    </source>
</evidence>
<dbReference type="Gene3D" id="3.90.550.10">
    <property type="entry name" value="Spore Coat Polysaccharide Biosynthesis Protein SpsA, Chain A"/>
    <property type="match status" value="1"/>
</dbReference>
<comment type="subcellular location">
    <subcellularLocation>
        <location evidence="1">Membrane</location>
        <topology evidence="1">Multi-pass membrane protein</topology>
    </subcellularLocation>
</comment>
<evidence type="ECO:0000256" key="1">
    <source>
        <dbReference type="ARBA" id="ARBA00004141"/>
    </source>
</evidence>
<evidence type="ECO:0000313" key="10">
    <source>
        <dbReference type="Proteomes" id="UP000782519"/>
    </source>
</evidence>
<organism evidence="9 10">
    <name type="scientific">Rhodopseudomonas palustris</name>
    <dbReference type="NCBI Taxonomy" id="1076"/>
    <lineage>
        <taxon>Bacteria</taxon>
        <taxon>Pseudomonadati</taxon>
        <taxon>Pseudomonadota</taxon>
        <taxon>Alphaproteobacteria</taxon>
        <taxon>Hyphomicrobiales</taxon>
        <taxon>Nitrobacteraceae</taxon>
        <taxon>Rhodopseudomonas</taxon>
    </lineage>
</organism>
<proteinExistence type="predicted"/>
<keyword evidence="3" id="KW-0808">Transferase</keyword>
<feature type="region of interest" description="Disordered" evidence="7">
    <location>
        <begin position="651"/>
        <end position="680"/>
    </location>
</feature>
<evidence type="ECO:0000256" key="5">
    <source>
        <dbReference type="ARBA" id="ARBA00022989"/>
    </source>
</evidence>
<dbReference type="AlphaFoldDB" id="A0A933S365"/>
<keyword evidence="2" id="KW-0328">Glycosyltransferase</keyword>
<dbReference type="EMBL" id="JACRJB010000053">
    <property type="protein sequence ID" value="MBI5131687.1"/>
    <property type="molecule type" value="Genomic_DNA"/>
</dbReference>
<dbReference type="SUPFAM" id="SSF53448">
    <property type="entry name" value="Nucleotide-diphospho-sugar transferases"/>
    <property type="match status" value="1"/>
</dbReference>
<feature type="transmembrane region" description="Helical" evidence="8">
    <location>
        <begin position="245"/>
        <end position="265"/>
    </location>
</feature>
<reference evidence="9" key="1">
    <citation type="submission" date="2020-07" db="EMBL/GenBank/DDBJ databases">
        <title>Huge and variable diversity of episymbiotic CPR bacteria and DPANN archaea in groundwater ecosystems.</title>
        <authorList>
            <person name="He C.Y."/>
            <person name="Keren R."/>
            <person name="Whittaker M."/>
            <person name="Farag I.F."/>
            <person name="Doudna J."/>
            <person name="Cate J.H.D."/>
            <person name="Banfield J.F."/>
        </authorList>
    </citation>
    <scope>NUCLEOTIDE SEQUENCE</scope>
    <source>
        <strain evidence="9">NC_groundwater_1818_Pr3_B-0.1um_66_35</strain>
    </source>
</reference>
<dbReference type="PANTHER" id="PTHR43867">
    <property type="entry name" value="CELLULOSE SYNTHASE CATALYTIC SUBUNIT A [UDP-FORMING]"/>
    <property type="match status" value="1"/>
</dbReference>
<accession>A0A933S365</accession>
<dbReference type="SUPFAM" id="SSF160246">
    <property type="entry name" value="EspE N-terminal domain-like"/>
    <property type="match status" value="1"/>
</dbReference>
<feature type="transmembrane region" description="Helical" evidence="8">
    <location>
        <begin position="533"/>
        <end position="558"/>
    </location>
</feature>
<keyword evidence="5 8" id="KW-1133">Transmembrane helix</keyword>
<dbReference type="InterPro" id="IPR037257">
    <property type="entry name" value="T2SS_E_N_sf"/>
</dbReference>
<evidence type="ECO:0000256" key="3">
    <source>
        <dbReference type="ARBA" id="ARBA00022679"/>
    </source>
</evidence>
<gene>
    <name evidence="9" type="ORF">HZA66_19790</name>
</gene>
<evidence type="ECO:0000256" key="6">
    <source>
        <dbReference type="ARBA" id="ARBA00023136"/>
    </source>
</evidence>
<name>A0A933S365_RHOPL</name>